<evidence type="ECO:0000313" key="4">
    <source>
        <dbReference type="EMBL" id="GMN28017.1"/>
    </source>
</evidence>
<dbReference type="SUPFAM" id="SSF81901">
    <property type="entry name" value="HCP-like"/>
    <property type="match status" value="1"/>
</dbReference>
<evidence type="ECO:0000313" key="5">
    <source>
        <dbReference type="Proteomes" id="UP001187192"/>
    </source>
</evidence>
<dbReference type="EMBL" id="BTGU01000002">
    <property type="protein sequence ID" value="GMN28017.1"/>
    <property type="molecule type" value="Genomic_DNA"/>
</dbReference>
<evidence type="ECO:0008006" key="6">
    <source>
        <dbReference type="Google" id="ProtNLM"/>
    </source>
</evidence>
<dbReference type="Proteomes" id="UP001187192">
    <property type="component" value="Unassembled WGS sequence"/>
</dbReference>
<dbReference type="InterPro" id="IPR011990">
    <property type="entry name" value="TPR-like_helical_dom_sf"/>
</dbReference>
<dbReference type="Gene3D" id="1.25.40.10">
    <property type="entry name" value="Tetratricopeptide repeat domain"/>
    <property type="match status" value="2"/>
</dbReference>
<evidence type="ECO:0000256" key="2">
    <source>
        <dbReference type="ARBA" id="ARBA00022737"/>
    </source>
</evidence>
<keyword evidence="5" id="KW-1185">Reference proteome</keyword>
<sequence>MKLQCLSKLFASGSQKNLHNKYNSRVLTSLSFSTKTLNPPSSSSSDSLYERIQIIRDPKSSVLPVLRQWVSEGRPVDKRQLGWLIRTMNDFRRFHHALEISLWMTDSRFLNITPGDAAVRLDLIHKVHGLERAENYFNNMSRILKTYNAYGALLRIYVRERCVEKAEATMQEIRNMGVKESSFAYNVLIDLYTRTGEYDKIDLLIQEMKTKGIRYDKYTLRNRMYAYIAASDILGMEKLLKKMEDNPLSFVDWKFYSLAASGYLKHGLVEQAVEMLQKLEQEVNKRGHRKSKSALMFLVTLYAKVGNTKEIFRVWNAYKPSEGRTDGVYACMINTLTKLDDIEGAERIFEEWNSQCKIYDFRVLNAILVGYCRKGLFDKAESALEKAVEGRTPFASSFNILANGYTANKQMPKAVEMLKKGLSICRKGWTPNPVTLAACLDYLKEQGDVAGMEEIVGLLRNLDVLSMYTYQKLLSVCNAAEESFSAVLRQMNTDGVTADETNKMNMDGFSSDEEEETHEIHEKSPYENLTWPRKEDLFQKSQCLLNKQANTVGGLAESNAKMKLHWPTKLAAFGFLKNHLHRISLLSTSLFSTTTLNPPSYSYSYSSSSSSDASDSLFRRIQVIRDPKASILPVLREWVGEGRPISRTELSWLVRTMRDFRRFHHALQVSPFLFFFLVDDVE</sequence>
<dbReference type="Pfam" id="PF01535">
    <property type="entry name" value="PPR"/>
    <property type="match status" value="5"/>
</dbReference>
<dbReference type="GO" id="GO:0005739">
    <property type="term" value="C:mitochondrion"/>
    <property type="evidence" value="ECO:0007669"/>
    <property type="project" value="TreeGrafter"/>
</dbReference>
<name>A0AA88CSL7_FICCA</name>
<dbReference type="PANTHER" id="PTHR45717">
    <property type="entry name" value="OS12G0527900 PROTEIN"/>
    <property type="match status" value="1"/>
</dbReference>
<evidence type="ECO:0000256" key="1">
    <source>
        <dbReference type="ARBA" id="ARBA00007626"/>
    </source>
</evidence>
<reference evidence="4" key="1">
    <citation type="submission" date="2023-07" db="EMBL/GenBank/DDBJ databases">
        <title>draft genome sequence of fig (Ficus carica).</title>
        <authorList>
            <person name="Takahashi T."/>
            <person name="Nishimura K."/>
        </authorList>
    </citation>
    <scope>NUCLEOTIDE SEQUENCE</scope>
</reference>
<accession>A0AA88CSL7</accession>
<proteinExistence type="inferred from homology"/>
<protein>
    <recommendedName>
        <fullName evidence="6">Pentatricopeptide repeat-containing protein</fullName>
    </recommendedName>
</protein>
<dbReference type="AlphaFoldDB" id="A0AA88CSL7"/>
<evidence type="ECO:0000256" key="3">
    <source>
        <dbReference type="PROSITE-ProRule" id="PRU00708"/>
    </source>
</evidence>
<dbReference type="GO" id="GO:0003729">
    <property type="term" value="F:mRNA binding"/>
    <property type="evidence" value="ECO:0007669"/>
    <property type="project" value="UniProtKB-ARBA"/>
</dbReference>
<comment type="caution">
    <text evidence="4">The sequence shown here is derived from an EMBL/GenBank/DDBJ whole genome shotgun (WGS) entry which is preliminary data.</text>
</comment>
<gene>
    <name evidence="4" type="ORF">TIFTF001_001885</name>
</gene>
<feature type="repeat" description="PPR" evidence="3">
    <location>
        <begin position="181"/>
        <end position="215"/>
    </location>
</feature>
<keyword evidence="2" id="KW-0677">Repeat</keyword>
<dbReference type="NCBIfam" id="TIGR00756">
    <property type="entry name" value="PPR"/>
    <property type="match status" value="1"/>
</dbReference>
<comment type="similarity">
    <text evidence="1">Belongs to the PPR family. P subfamily.</text>
</comment>
<dbReference type="PROSITE" id="PS51375">
    <property type="entry name" value="PPR"/>
    <property type="match status" value="1"/>
</dbReference>
<organism evidence="4 5">
    <name type="scientific">Ficus carica</name>
    <name type="common">Common fig</name>
    <dbReference type="NCBI Taxonomy" id="3494"/>
    <lineage>
        <taxon>Eukaryota</taxon>
        <taxon>Viridiplantae</taxon>
        <taxon>Streptophyta</taxon>
        <taxon>Embryophyta</taxon>
        <taxon>Tracheophyta</taxon>
        <taxon>Spermatophyta</taxon>
        <taxon>Magnoliopsida</taxon>
        <taxon>eudicotyledons</taxon>
        <taxon>Gunneridae</taxon>
        <taxon>Pentapetalae</taxon>
        <taxon>rosids</taxon>
        <taxon>fabids</taxon>
        <taxon>Rosales</taxon>
        <taxon>Moraceae</taxon>
        <taxon>Ficeae</taxon>
        <taxon>Ficus</taxon>
    </lineage>
</organism>
<dbReference type="InterPro" id="IPR002885">
    <property type="entry name" value="PPR_rpt"/>
</dbReference>
<dbReference type="PANTHER" id="PTHR45717:SF6">
    <property type="entry name" value="PENTACOTRIPEPTIDE-REPEAT REGION OF PRORP DOMAIN-CONTAINING PROTEIN"/>
    <property type="match status" value="1"/>
</dbReference>